<evidence type="ECO:0000256" key="1">
    <source>
        <dbReference type="SAM" id="MobiDB-lite"/>
    </source>
</evidence>
<reference evidence="2 3" key="1">
    <citation type="submission" date="2018-01" db="EMBL/GenBank/DDBJ databases">
        <title>Complete and assembled Genome of Pantoea calida DSM22759T.</title>
        <authorList>
            <person name="Stevens M.J.A."/>
            <person name="Zurfluh K."/>
            <person name="Stephan R."/>
        </authorList>
    </citation>
    <scope>NUCLEOTIDE SEQUENCE [LARGE SCALE GENOMIC DNA]</scope>
    <source>
        <strain evidence="2 3">DSM 22759</strain>
    </source>
</reference>
<keyword evidence="3" id="KW-1185">Reference proteome</keyword>
<gene>
    <name evidence="2" type="ORF">C2E16_06150</name>
</gene>
<evidence type="ECO:0008006" key="4">
    <source>
        <dbReference type="Google" id="ProtNLM"/>
    </source>
</evidence>
<accession>A0ABM6RY65</accession>
<dbReference type="EMBL" id="CP026378">
    <property type="protein sequence ID" value="AUY24536.1"/>
    <property type="molecule type" value="Genomic_DNA"/>
</dbReference>
<name>A0ABM6RY65_9GAMM</name>
<sequence length="294" mass="32236">MARLYADKENSVTALTIKDGQGKAIVNAQYDKNFSVNGMPDRLNFHRPAVTIPPGAIFNGSLPPYHPDGERYQVMPFRNPGSKDPLMVMGLRHPGGNHFTVYDSTSHQPVTQLSIVTSREESGSGKDVLVSPEMARLPGGMRHFKSTAEGVKTSQSSPSGFKRKSDNQPCDRYGNLLSAPSTSQAATSSASAVRPSRMTVENIIAKGADPTDRIEPTGFQSIEQLRKYVRDNPVPRLVYRAHDADAEEISYSGLERNFLSDKKEGDDYLADIIRHTAATGGSGEMCFHFQAKFQ</sequence>
<evidence type="ECO:0000313" key="3">
    <source>
        <dbReference type="Proteomes" id="UP000237673"/>
    </source>
</evidence>
<proteinExistence type="predicted"/>
<evidence type="ECO:0000313" key="2">
    <source>
        <dbReference type="EMBL" id="AUY24536.1"/>
    </source>
</evidence>
<feature type="compositionally biased region" description="Low complexity" evidence="1">
    <location>
        <begin position="178"/>
        <end position="192"/>
    </location>
</feature>
<organism evidence="2 3">
    <name type="scientific">Mixta calida</name>
    <dbReference type="NCBI Taxonomy" id="665913"/>
    <lineage>
        <taxon>Bacteria</taxon>
        <taxon>Pseudomonadati</taxon>
        <taxon>Pseudomonadota</taxon>
        <taxon>Gammaproteobacteria</taxon>
        <taxon>Enterobacterales</taxon>
        <taxon>Erwiniaceae</taxon>
        <taxon>Mixta</taxon>
    </lineage>
</organism>
<dbReference type="Proteomes" id="UP000237673">
    <property type="component" value="Chromosome"/>
</dbReference>
<feature type="region of interest" description="Disordered" evidence="1">
    <location>
        <begin position="146"/>
        <end position="195"/>
    </location>
</feature>
<protein>
    <recommendedName>
        <fullName evidence="4">Type III effector</fullName>
    </recommendedName>
</protein>